<sequence length="269" mass="29911">MVRPPPTLLIPLAAFLVYTTITLHRLLSSPYPITTSPTAPTSLTTHPTLLSLINPLNLPAEFKTQAVRIPRPTAQDGSRPSNDHLLLRFTHGFFGGTVLAPERRILNLVRPTGRLRIAALDDLPVAPKEIWTRDDLSTAHLPDLGTKLFGSWQVVDRFAPGPRFLRDTSRGAELGESYITFAFGQDRGLFMGVLRFYVSEVPPESSGDREDNREGSETAWVELRLCSMSIVTSENGLVRKSVKWLGGLHGIYAKLLFRDAIGEVFRNRV</sequence>
<evidence type="ECO:0000313" key="1">
    <source>
        <dbReference type="EMBL" id="KAK5113371.1"/>
    </source>
</evidence>
<organism evidence="1 2">
    <name type="scientific">Meristemomyces frigidus</name>
    <dbReference type="NCBI Taxonomy" id="1508187"/>
    <lineage>
        <taxon>Eukaryota</taxon>
        <taxon>Fungi</taxon>
        <taxon>Dikarya</taxon>
        <taxon>Ascomycota</taxon>
        <taxon>Pezizomycotina</taxon>
        <taxon>Dothideomycetes</taxon>
        <taxon>Dothideomycetidae</taxon>
        <taxon>Mycosphaerellales</taxon>
        <taxon>Teratosphaeriaceae</taxon>
        <taxon>Meristemomyces</taxon>
    </lineage>
</organism>
<dbReference type="AlphaFoldDB" id="A0AAN7TII9"/>
<dbReference type="Proteomes" id="UP001310890">
    <property type="component" value="Unassembled WGS sequence"/>
</dbReference>
<protein>
    <submittedName>
        <fullName evidence="1">Uncharacterized protein</fullName>
    </submittedName>
</protein>
<dbReference type="EMBL" id="JAVRRL010000024">
    <property type="protein sequence ID" value="KAK5113371.1"/>
    <property type="molecule type" value="Genomic_DNA"/>
</dbReference>
<accession>A0AAN7TII9</accession>
<gene>
    <name evidence="1" type="ORF">LTR62_003471</name>
</gene>
<name>A0AAN7TII9_9PEZI</name>
<reference evidence="1" key="1">
    <citation type="submission" date="2023-08" db="EMBL/GenBank/DDBJ databases">
        <title>Black Yeasts Isolated from many extreme environments.</title>
        <authorList>
            <person name="Coleine C."/>
            <person name="Stajich J.E."/>
            <person name="Selbmann L."/>
        </authorList>
    </citation>
    <scope>NUCLEOTIDE SEQUENCE</scope>
    <source>
        <strain evidence="1">CCFEE 5401</strain>
    </source>
</reference>
<comment type="caution">
    <text evidence="1">The sequence shown here is derived from an EMBL/GenBank/DDBJ whole genome shotgun (WGS) entry which is preliminary data.</text>
</comment>
<proteinExistence type="predicted"/>
<evidence type="ECO:0000313" key="2">
    <source>
        <dbReference type="Proteomes" id="UP001310890"/>
    </source>
</evidence>